<dbReference type="SFLD" id="SFLDS00003">
    <property type="entry name" value="Haloacid_Dehalogenase"/>
    <property type="match status" value="1"/>
</dbReference>
<dbReference type="RefSeq" id="WP_168934481.1">
    <property type="nucleotide sequence ID" value="NZ_CAMDEI010000011.1"/>
</dbReference>
<comment type="similarity">
    <text evidence="3">Belongs to the HAD-like hydrolase superfamily. CbbY/CbbZ/Gph/YieH family.</text>
</comment>
<dbReference type="EMBL" id="JABAFY010000001">
    <property type="protein sequence ID" value="NME50988.1"/>
    <property type="molecule type" value="Genomic_DNA"/>
</dbReference>
<name>A0A848C9H0_9BACT</name>
<dbReference type="SUPFAM" id="SSF56784">
    <property type="entry name" value="HAD-like"/>
    <property type="match status" value="1"/>
</dbReference>
<dbReference type="Proteomes" id="UP000522333">
    <property type="component" value="Unassembled WGS sequence"/>
</dbReference>
<dbReference type="PANTHER" id="PTHR43434">
    <property type="entry name" value="PHOSPHOGLYCOLATE PHOSPHATASE"/>
    <property type="match status" value="1"/>
</dbReference>
<accession>A0A848C9H0</accession>
<sequence length="214" mass="23449">MGKLFPHGLTGIIFDCDGVMIDSRAANAIFYNKVLAALGLPPLTPEQDAYTFMATARQALEYIVPPEMHQRMYEVVRTEVIYSRDIVPLLQIYPGYREFLELAHSHGMRLAVHTNRTAEGMQRVLDFLALPSYFNPVVTATEAAPKPAPDGVRLILEQWGADPEQVLFVGDSPNDQKAATAAGVVFAAFGGELQGPLAAAGYDELAGLLQNEWE</sequence>
<reference evidence="5 6" key="1">
    <citation type="submission" date="2020-04" db="EMBL/GenBank/DDBJ databases">
        <authorList>
            <person name="Hitch T.C.A."/>
            <person name="Wylensek D."/>
            <person name="Clavel T."/>
        </authorList>
    </citation>
    <scope>NUCLEOTIDE SEQUENCE [LARGE SCALE GENOMIC DNA]</scope>
    <source>
        <strain evidence="5 6">PG-251-APC-1</strain>
    </source>
</reference>
<dbReference type="InterPro" id="IPR006439">
    <property type="entry name" value="HAD-SF_hydro_IA"/>
</dbReference>
<comment type="caution">
    <text evidence="5">The sequence shown here is derived from an EMBL/GenBank/DDBJ whole genome shotgun (WGS) entry which is preliminary data.</text>
</comment>
<evidence type="ECO:0000256" key="1">
    <source>
        <dbReference type="ARBA" id="ARBA00000830"/>
    </source>
</evidence>
<dbReference type="InterPro" id="IPR023198">
    <property type="entry name" value="PGP-like_dom2"/>
</dbReference>
<dbReference type="GO" id="GO:0008967">
    <property type="term" value="F:phosphoglycolate phosphatase activity"/>
    <property type="evidence" value="ECO:0007669"/>
    <property type="project" value="UniProtKB-EC"/>
</dbReference>
<evidence type="ECO:0000256" key="2">
    <source>
        <dbReference type="ARBA" id="ARBA00004818"/>
    </source>
</evidence>
<protein>
    <recommendedName>
        <fullName evidence="4">phosphoglycolate phosphatase</fullName>
        <ecNumber evidence="4">3.1.3.18</ecNumber>
    </recommendedName>
</protein>
<proteinExistence type="inferred from homology"/>
<evidence type="ECO:0000313" key="6">
    <source>
        <dbReference type="Proteomes" id="UP000522333"/>
    </source>
</evidence>
<keyword evidence="5" id="KW-0378">Hydrolase</keyword>
<organism evidence="5 6">
    <name type="scientific">Desulfovibrio piger</name>
    <dbReference type="NCBI Taxonomy" id="901"/>
    <lineage>
        <taxon>Bacteria</taxon>
        <taxon>Pseudomonadati</taxon>
        <taxon>Thermodesulfobacteriota</taxon>
        <taxon>Desulfovibrionia</taxon>
        <taxon>Desulfovibrionales</taxon>
        <taxon>Desulfovibrionaceae</taxon>
        <taxon>Desulfovibrio</taxon>
    </lineage>
</organism>
<dbReference type="PANTHER" id="PTHR43434:SF1">
    <property type="entry name" value="PHOSPHOGLYCOLATE PHOSPHATASE"/>
    <property type="match status" value="1"/>
</dbReference>
<dbReference type="Gene3D" id="1.10.150.240">
    <property type="entry name" value="Putative phosphatase, domain 2"/>
    <property type="match status" value="1"/>
</dbReference>
<dbReference type="Gene3D" id="3.40.50.1000">
    <property type="entry name" value="HAD superfamily/HAD-like"/>
    <property type="match status" value="1"/>
</dbReference>
<dbReference type="GO" id="GO:0005829">
    <property type="term" value="C:cytosol"/>
    <property type="evidence" value="ECO:0007669"/>
    <property type="project" value="TreeGrafter"/>
</dbReference>
<dbReference type="SFLD" id="SFLDG01129">
    <property type="entry name" value="C1.5:_HAD__Beta-PGM__Phosphata"/>
    <property type="match status" value="1"/>
</dbReference>
<dbReference type="EC" id="3.1.3.18" evidence="4"/>
<evidence type="ECO:0000256" key="4">
    <source>
        <dbReference type="ARBA" id="ARBA00013078"/>
    </source>
</evidence>
<comment type="catalytic activity">
    <reaction evidence="1">
        <text>2-phosphoglycolate + H2O = glycolate + phosphate</text>
        <dbReference type="Rhea" id="RHEA:14369"/>
        <dbReference type="ChEBI" id="CHEBI:15377"/>
        <dbReference type="ChEBI" id="CHEBI:29805"/>
        <dbReference type="ChEBI" id="CHEBI:43474"/>
        <dbReference type="ChEBI" id="CHEBI:58033"/>
        <dbReference type="EC" id="3.1.3.18"/>
    </reaction>
</comment>
<evidence type="ECO:0000313" key="5">
    <source>
        <dbReference type="EMBL" id="NME50988.1"/>
    </source>
</evidence>
<dbReference type="GO" id="GO:0006281">
    <property type="term" value="P:DNA repair"/>
    <property type="evidence" value="ECO:0007669"/>
    <property type="project" value="TreeGrafter"/>
</dbReference>
<dbReference type="NCBIfam" id="TIGR01549">
    <property type="entry name" value="HAD-SF-IA-v1"/>
    <property type="match status" value="1"/>
</dbReference>
<dbReference type="InterPro" id="IPR023214">
    <property type="entry name" value="HAD_sf"/>
</dbReference>
<evidence type="ECO:0000256" key="3">
    <source>
        <dbReference type="ARBA" id="ARBA00006171"/>
    </source>
</evidence>
<dbReference type="Pfam" id="PF13419">
    <property type="entry name" value="HAD_2"/>
    <property type="match status" value="1"/>
</dbReference>
<dbReference type="InterPro" id="IPR050155">
    <property type="entry name" value="HAD-like_hydrolase_sf"/>
</dbReference>
<dbReference type="InterPro" id="IPR041492">
    <property type="entry name" value="HAD_2"/>
</dbReference>
<dbReference type="InterPro" id="IPR036412">
    <property type="entry name" value="HAD-like_sf"/>
</dbReference>
<dbReference type="NCBIfam" id="TIGR01509">
    <property type="entry name" value="HAD-SF-IA-v3"/>
    <property type="match status" value="1"/>
</dbReference>
<comment type="pathway">
    <text evidence="2">Organic acid metabolism; glycolate biosynthesis; glycolate from 2-phosphoglycolate: step 1/1.</text>
</comment>
<dbReference type="AlphaFoldDB" id="A0A848C9H0"/>
<gene>
    <name evidence="5" type="ORF">HF854_00255</name>
</gene>